<accession>A0AAU9IIA2</accession>
<reference evidence="2" key="1">
    <citation type="submission" date="2021-09" db="EMBL/GenBank/DDBJ databases">
        <authorList>
            <consortium name="AG Swart"/>
            <person name="Singh M."/>
            <person name="Singh A."/>
            <person name="Seah K."/>
            <person name="Emmerich C."/>
        </authorList>
    </citation>
    <scope>NUCLEOTIDE SEQUENCE</scope>
    <source>
        <strain evidence="2">ATCC30299</strain>
    </source>
</reference>
<dbReference type="Proteomes" id="UP001162131">
    <property type="component" value="Unassembled WGS sequence"/>
</dbReference>
<protein>
    <submittedName>
        <fullName evidence="2">Uncharacterized protein</fullName>
    </submittedName>
</protein>
<feature type="compositionally biased region" description="Polar residues" evidence="1">
    <location>
        <begin position="225"/>
        <end position="235"/>
    </location>
</feature>
<proteinExistence type="predicted"/>
<keyword evidence="3" id="KW-1185">Reference proteome</keyword>
<feature type="compositionally biased region" description="Basic and acidic residues" evidence="1">
    <location>
        <begin position="54"/>
        <end position="64"/>
    </location>
</feature>
<sequence>MNMNIHLKSFDFENSLTSNSNQRFLAPLGAYNPRSSTSQEKAAKPRLRNLSSSKENEDHIESAKRRPSTASEKQKLREIIKRCKRHEKSQEILSFHKCPDLIEFPKFPERNLNHRKHSSFLHKAQASLKLRNFKLDQPQNPEIAYIHYQPISLESTSFRFTEKYKKIKEETDFPRRIFKTSTRRTLSNHLSLKEQTDSSDILRIHKCPSLNSTRSKSVPRKTRSISRAASDVQTETNDEEIEIQYSNFAIYEKESQEEESPIRREPRYLM</sequence>
<feature type="region of interest" description="Disordered" evidence="1">
    <location>
        <begin position="26"/>
        <end position="74"/>
    </location>
</feature>
<evidence type="ECO:0000313" key="3">
    <source>
        <dbReference type="Proteomes" id="UP001162131"/>
    </source>
</evidence>
<dbReference type="AlphaFoldDB" id="A0AAU9IIA2"/>
<gene>
    <name evidence="2" type="ORF">BSTOLATCC_MIC7732</name>
</gene>
<dbReference type="EMBL" id="CAJZBQ010000009">
    <property type="protein sequence ID" value="CAG9312941.1"/>
    <property type="molecule type" value="Genomic_DNA"/>
</dbReference>
<name>A0AAU9IIA2_9CILI</name>
<comment type="caution">
    <text evidence="2">The sequence shown here is derived from an EMBL/GenBank/DDBJ whole genome shotgun (WGS) entry which is preliminary data.</text>
</comment>
<feature type="region of interest" description="Disordered" evidence="1">
    <location>
        <begin position="211"/>
        <end position="237"/>
    </location>
</feature>
<organism evidence="2 3">
    <name type="scientific">Blepharisma stoltei</name>
    <dbReference type="NCBI Taxonomy" id="1481888"/>
    <lineage>
        <taxon>Eukaryota</taxon>
        <taxon>Sar</taxon>
        <taxon>Alveolata</taxon>
        <taxon>Ciliophora</taxon>
        <taxon>Postciliodesmatophora</taxon>
        <taxon>Heterotrichea</taxon>
        <taxon>Heterotrichida</taxon>
        <taxon>Blepharismidae</taxon>
        <taxon>Blepharisma</taxon>
    </lineage>
</organism>
<evidence type="ECO:0000256" key="1">
    <source>
        <dbReference type="SAM" id="MobiDB-lite"/>
    </source>
</evidence>
<evidence type="ECO:0000313" key="2">
    <source>
        <dbReference type="EMBL" id="CAG9312941.1"/>
    </source>
</evidence>